<dbReference type="InterPro" id="IPR058063">
    <property type="entry name" value="FFLEE_fam"/>
</dbReference>
<sequence>MNAGEHLQDCLERFFQLRQHQDDAVFLARLARLRAFQRERFLATHRDLFDDPRLRPGIQFLLDDVYGGRDLPPVAREIRRALPKATRLLPDRVMVTSASALEAAILTQELDEALVHALGAGLDAAPNPADYTAAYRDAGGEPSRRRQLALVAGLGHHVDRYVRSRAIQTTFRLVRRPAHAAGFANLYDFMDRSFRVMKPVPSVGRLLERVAEREAVILDRVLADHPAPFKDAR</sequence>
<dbReference type="NCBIfam" id="NF047641">
    <property type="entry name" value="FFLEE_fam"/>
    <property type="match status" value="1"/>
</dbReference>
<name>A0ABS0ARW7_9GAMM</name>
<evidence type="ECO:0000313" key="3">
    <source>
        <dbReference type="Proteomes" id="UP000662703"/>
    </source>
</evidence>
<dbReference type="RefSeq" id="WP_194865259.1">
    <property type="nucleotide sequence ID" value="NZ_ARXX01000031.1"/>
</dbReference>
<comment type="caution">
    <text evidence="2">The sequence shown here is derived from an EMBL/GenBank/DDBJ whole genome shotgun (WGS) entry which is preliminary data.</text>
</comment>
<reference evidence="2 3" key="1">
    <citation type="submission" date="2012-09" db="EMBL/GenBank/DDBJ databases">
        <title>Genome Sequence of alkane-degrading Bacterium Alcanivorax sp. 521-1.</title>
        <authorList>
            <person name="Lai Q."/>
            <person name="Shao Z."/>
        </authorList>
    </citation>
    <scope>NUCLEOTIDE SEQUENCE [LARGE SCALE GENOMIC DNA]</scope>
    <source>
        <strain evidence="2 3">521-1</strain>
    </source>
</reference>
<evidence type="ECO:0000313" key="2">
    <source>
        <dbReference type="EMBL" id="MBF5056885.1"/>
    </source>
</evidence>
<keyword evidence="3" id="KW-1185">Reference proteome</keyword>
<organism evidence="2 3">
    <name type="scientific">Alloalcanivorax profundimaris</name>
    <dbReference type="NCBI Taxonomy" id="2735259"/>
    <lineage>
        <taxon>Bacteria</taxon>
        <taxon>Pseudomonadati</taxon>
        <taxon>Pseudomonadota</taxon>
        <taxon>Gammaproteobacteria</taxon>
        <taxon>Oceanospirillales</taxon>
        <taxon>Alcanivoracaceae</taxon>
        <taxon>Alloalcanivorax</taxon>
    </lineage>
</organism>
<accession>A0ABS0ARW7</accession>
<dbReference type="Pfam" id="PF26621">
    <property type="entry name" value="DUF8198"/>
    <property type="match status" value="1"/>
</dbReference>
<proteinExistence type="predicted"/>
<feature type="domain" description="DUF8198" evidence="1">
    <location>
        <begin position="16"/>
        <end position="228"/>
    </location>
</feature>
<dbReference type="EMBL" id="ARXX01000031">
    <property type="protein sequence ID" value="MBF5056885.1"/>
    <property type="molecule type" value="Genomic_DNA"/>
</dbReference>
<dbReference type="Proteomes" id="UP000662703">
    <property type="component" value="Unassembled WGS sequence"/>
</dbReference>
<protein>
    <recommendedName>
        <fullName evidence="1">DUF8198 domain-containing protein</fullName>
    </recommendedName>
</protein>
<gene>
    <name evidence="2" type="ORF">Y5W_02179</name>
</gene>
<evidence type="ECO:0000259" key="1">
    <source>
        <dbReference type="Pfam" id="PF26621"/>
    </source>
</evidence>
<dbReference type="InterPro" id="IPR058511">
    <property type="entry name" value="DUF8198"/>
</dbReference>